<gene>
    <name evidence="1" type="ORF">BYL167_LOCUS55766</name>
    <name evidence="2" type="ORF">BYL167_LOCUS56056</name>
</gene>
<feature type="non-terminal residue" evidence="2">
    <location>
        <position position="1"/>
    </location>
</feature>
<dbReference type="AlphaFoldDB" id="A0A8S3DJ69"/>
<sequence>PASSSDNAAAYKSVHL</sequence>
<evidence type="ECO:0000313" key="1">
    <source>
        <dbReference type="EMBL" id="CAF5013478.1"/>
    </source>
</evidence>
<proteinExistence type="predicted"/>
<comment type="caution">
    <text evidence="2">The sequence shown here is derived from an EMBL/GenBank/DDBJ whole genome shotgun (WGS) entry which is preliminary data.</text>
</comment>
<accession>A0A8S3DJ69</accession>
<protein>
    <submittedName>
        <fullName evidence="2">Uncharacterized protein</fullName>
    </submittedName>
</protein>
<dbReference type="EMBL" id="CAJOBH010217105">
    <property type="protein sequence ID" value="CAF5024268.1"/>
    <property type="molecule type" value="Genomic_DNA"/>
</dbReference>
<organism evidence="2 3">
    <name type="scientific">Rotaria magnacalcarata</name>
    <dbReference type="NCBI Taxonomy" id="392030"/>
    <lineage>
        <taxon>Eukaryota</taxon>
        <taxon>Metazoa</taxon>
        <taxon>Spiralia</taxon>
        <taxon>Gnathifera</taxon>
        <taxon>Rotifera</taxon>
        <taxon>Eurotatoria</taxon>
        <taxon>Bdelloidea</taxon>
        <taxon>Philodinida</taxon>
        <taxon>Philodinidae</taxon>
        <taxon>Rotaria</taxon>
    </lineage>
</organism>
<evidence type="ECO:0000313" key="2">
    <source>
        <dbReference type="EMBL" id="CAF5024268.1"/>
    </source>
</evidence>
<evidence type="ECO:0000313" key="3">
    <source>
        <dbReference type="Proteomes" id="UP000681967"/>
    </source>
</evidence>
<dbReference type="EMBL" id="CAJOBH010212019">
    <property type="protein sequence ID" value="CAF5013478.1"/>
    <property type="molecule type" value="Genomic_DNA"/>
</dbReference>
<dbReference type="Proteomes" id="UP000681967">
    <property type="component" value="Unassembled WGS sequence"/>
</dbReference>
<reference evidence="2" key="1">
    <citation type="submission" date="2021-02" db="EMBL/GenBank/DDBJ databases">
        <authorList>
            <person name="Nowell W R."/>
        </authorList>
    </citation>
    <scope>NUCLEOTIDE SEQUENCE</scope>
</reference>
<name>A0A8S3DJ69_9BILA</name>